<dbReference type="Gene3D" id="3.20.20.450">
    <property type="entry name" value="EAL domain"/>
    <property type="match status" value="1"/>
</dbReference>
<feature type="domain" description="GGDEF" evidence="3">
    <location>
        <begin position="335"/>
        <end position="473"/>
    </location>
</feature>
<dbReference type="InterPro" id="IPR043128">
    <property type="entry name" value="Rev_trsase/Diguanyl_cyclase"/>
</dbReference>
<dbReference type="InterPro" id="IPR035965">
    <property type="entry name" value="PAS-like_dom_sf"/>
</dbReference>
<dbReference type="Pfam" id="PF00990">
    <property type="entry name" value="GGDEF"/>
    <property type="match status" value="1"/>
</dbReference>
<evidence type="ECO:0000313" key="4">
    <source>
        <dbReference type="EMBL" id="MFD0738956.1"/>
    </source>
</evidence>
<reference evidence="5" key="1">
    <citation type="journal article" date="2019" name="Int. J. Syst. Evol. Microbiol.">
        <title>The Global Catalogue of Microorganisms (GCM) 10K type strain sequencing project: providing services to taxonomists for standard genome sequencing and annotation.</title>
        <authorList>
            <consortium name="The Broad Institute Genomics Platform"/>
            <consortium name="The Broad Institute Genome Sequencing Center for Infectious Disease"/>
            <person name="Wu L."/>
            <person name="Ma J."/>
        </authorList>
    </citation>
    <scope>NUCLEOTIDE SEQUENCE [LARGE SCALE GENOMIC DNA]</scope>
    <source>
        <strain evidence="5">CCUG 55491</strain>
    </source>
</reference>
<dbReference type="InterPro" id="IPR000014">
    <property type="entry name" value="PAS"/>
</dbReference>
<keyword evidence="5" id="KW-1185">Reference proteome</keyword>
<dbReference type="CDD" id="cd00130">
    <property type="entry name" value="PAS"/>
    <property type="match status" value="1"/>
</dbReference>
<dbReference type="SUPFAM" id="SSF55073">
    <property type="entry name" value="Nucleotide cyclase"/>
    <property type="match status" value="1"/>
</dbReference>
<dbReference type="InterPro" id="IPR000160">
    <property type="entry name" value="GGDEF_dom"/>
</dbReference>
<protein>
    <submittedName>
        <fullName evidence="4">Bifunctional diguanylate cyclase/phosphodiesterase</fullName>
    </submittedName>
</protein>
<evidence type="ECO:0000313" key="5">
    <source>
        <dbReference type="Proteomes" id="UP001597090"/>
    </source>
</evidence>
<accession>A0ABW2YM68</accession>
<dbReference type="InterPro" id="IPR003018">
    <property type="entry name" value="GAF"/>
</dbReference>
<dbReference type="SUPFAM" id="SSF55785">
    <property type="entry name" value="PYP-like sensor domain (PAS domain)"/>
    <property type="match status" value="1"/>
</dbReference>
<dbReference type="Gene3D" id="3.30.70.270">
    <property type="match status" value="1"/>
</dbReference>
<dbReference type="SMART" id="SM00267">
    <property type="entry name" value="GGDEF"/>
    <property type="match status" value="1"/>
</dbReference>
<dbReference type="Proteomes" id="UP001597090">
    <property type="component" value="Unassembled WGS sequence"/>
</dbReference>
<feature type="region of interest" description="Disordered" evidence="1">
    <location>
        <begin position="1"/>
        <end position="23"/>
    </location>
</feature>
<evidence type="ECO:0000256" key="1">
    <source>
        <dbReference type="SAM" id="MobiDB-lite"/>
    </source>
</evidence>
<dbReference type="InterPro" id="IPR029787">
    <property type="entry name" value="Nucleotide_cyclase"/>
</dbReference>
<dbReference type="Pfam" id="PF01590">
    <property type="entry name" value="GAF"/>
    <property type="match status" value="1"/>
</dbReference>
<dbReference type="Gene3D" id="3.30.450.20">
    <property type="entry name" value="PAS domain"/>
    <property type="match status" value="1"/>
</dbReference>
<organism evidence="4 5">
    <name type="scientific">Lysobacter koreensis</name>
    <dbReference type="NCBI Taxonomy" id="266122"/>
    <lineage>
        <taxon>Bacteria</taxon>
        <taxon>Pseudomonadati</taxon>
        <taxon>Pseudomonadota</taxon>
        <taxon>Gammaproteobacteria</taxon>
        <taxon>Lysobacterales</taxon>
        <taxon>Lysobacteraceae</taxon>
        <taxon>Lysobacter</taxon>
    </lineage>
</organism>
<sequence length="754" mass="80637">MALQPSPWPDAGTFDSDDGSASRTVQRMVRDHGAAAANEVEGDEFDDLVCMASRVLDGPIAMLAIAEGGQFRVAAKRGLASTPELRGHTLWRAVGQTRPLLLLPDAAADVRFRDDPAVACAGGVRFYLGIALFGSNGMLLGVLSVADRRPRSAVPDDALLMLRRVARLATRLIERRQFERSNRIAEQIAQTGFSAVVVVDGAGTVTFANVAAQALFGPAVTSGRPVHALFPAALQADPDAVANWLRPGAGDAPDDSTAACELQVQCGDGEPRLLEAVRCAWPAGDGNGMALILRDITDNQRLQRVRLGEQQDALTGLPNRAALLSAIDALHQQATPLSVALLGLDNFRSVNDTLGHAIGDAVLQVVACRLLARLPAGAHLARFGGDEFALVFPSTAPGAIEAQLHAMLREIARPCEVDHHRVHIAAHVGLAATGGTPGLAEEIAGASELIARAGLAMQHAKRSSGRRLRRFEPGMRAEAIDRRKLELELHRACREGEFELHYQPQMDLASARPTGAEALLRWRHPERGLLLPAAFIDALAHSAVAPAVGRWILQRACRDAAAWPPVDGRRLAVGVNLFPAQFEGEQFLDEVDQALAMSGLAPAQLELELTETIALRDDGVAEQTLMQLRARGIRIAFDDFGTGYASLSMLHRLPVDRVKIDRSFVCDVIANRGDEAIVRSIALIARNFDLQVIAEGVETPVQAELLRQIGCQEVQGFLYSMALAPADFDGWLAGHANPVPAAGANAPAQAVRHG</sequence>
<dbReference type="EMBL" id="JBHTIH010000003">
    <property type="protein sequence ID" value="MFD0738956.1"/>
    <property type="molecule type" value="Genomic_DNA"/>
</dbReference>
<dbReference type="PROSITE" id="PS50887">
    <property type="entry name" value="GGDEF"/>
    <property type="match status" value="1"/>
</dbReference>
<name>A0ABW2YM68_9GAMM</name>
<dbReference type="InterPro" id="IPR029016">
    <property type="entry name" value="GAF-like_dom_sf"/>
</dbReference>
<dbReference type="CDD" id="cd01948">
    <property type="entry name" value="EAL"/>
    <property type="match status" value="1"/>
</dbReference>
<dbReference type="InterPro" id="IPR052155">
    <property type="entry name" value="Biofilm_reg_signaling"/>
</dbReference>
<dbReference type="NCBIfam" id="TIGR00254">
    <property type="entry name" value="GGDEF"/>
    <property type="match status" value="1"/>
</dbReference>
<feature type="domain" description="EAL" evidence="2">
    <location>
        <begin position="482"/>
        <end position="736"/>
    </location>
</feature>
<proteinExistence type="predicted"/>
<dbReference type="Pfam" id="PF00563">
    <property type="entry name" value="EAL"/>
    <property type="match status" value="1"/>
</dbReference>
<dbReference type="Gene3D" id="3.30.450.40">
    <property type="match status" value="1"/>
</dbReference>
<evidence type="ECO:0000259" key="2">
    <source>
        <dbReference type="PROSITE" id="PS50883"/>
    </source>
</evidence>
<dbReference type="PROSITE" id="PS50883">
    <property type="entry name" value="EAL"/>
    <property type="match status" value="1"/>
</dbReference>
<dbReference type="PANTHER" id="PTHR44757:SF2">
    <property type="entry name" value="BIOFILM ARCHITECTURE MAINTENANCE PROTEIN MBAA"/>
    <property type="match status" value="1"/>
</dbReference>
<dbReference type="CDD" id="cd01949">
    <property type="entry name" value="GGDEF"/>
    <property type="match status" value="1"/>
</dbReference>
<gene>
    <name evidence="4" type="ORF">ACFQZQ_06645</name>
</gene>
<dbReference type="SMART" id="SM00052">
    <property type="entry name" value="EAL"/>
    <property type="match status" value="1"/>
</dbReference>
<dbReference type="RefSeq" id="WP_386811977.1">
    <property type="nucleotide sequence ID" value="NZ_JBHTIH010000003.1"/>
</dbReference>
<dbReference type="SUPFAM" id="SSF141868">
    <property type="entry name" value="EAL domain-like"/>
    <property type="match status" value="1"/>
</dbReference>
<dbReference type="SUPFAM" id="SSF55781">
    <property type="entry name" value="GAF domain-like"/>
    <property type="match status" value="1"/>
</dbReference>
<dbReference type="PANTHER" id="PTHR44757">
    <property type="entry name" value="DIGUANYLATE CYCLASE DGCP"/>
    <property type="match status" value="1"/>
</dbReference>
<dbReference type="InterPro" id="IPR001633">
    <property type="entry name" value="EAL_dom"/>
</dbReference>
<dbReference type="InterPro" id="IPR035919">
    <property type="entry name" value="EAL_sf"/>
</dbReference>
<comment type="caution">
    <text evidence="4">The sequence shown here is derived from an EMBL/GenBank/DDBJ whole genome shotgun (WGS) entry which is preliminary data.</text>
</comment>
<evidence type="ECO:0000259" key="3">
    <source>
        <dbReference type="PROSITE" id="PS50887"/>
    </source>
</evidence>